<dbReference type="InterPro" id="IPR016177">
    <property type="entry name" value="DNA-bd_dom_sf"/>
</dbReference>
<dbReference type="EMBL" id="HBII01002361">
    <property type="protein sequence ID" value="CAE0342148.1"/>
    <property type="molecule type" value="Transcribed_RNA"/>
</dbReference>
<dbReference type="InterPro" id="IPR036955">
    <property type="entry name" value="AP2/ERF_dom_sf"/>
</dbReference>
<dbReference type="AlphaFoldDB" id="A0A7S3J000"/>
<dbReference type="Gene3D" id="3.30.730.10">
    <property type="entry name" value="AP2/ERF domain"/>
    <property type="match status" value="1"/>
</dbReference>
<organism evidence="1">
    <name type="scientific">Euplotes harpa</name>
    <dbReference type="NCBI Taxonomy" id="151035"/>
    <lineage>
        <taxon>Eukaryota</taxon>
        <taxon>Sar</taxon>
        <taxon>Alveolata</taxon>
        <taxon>Ciliophora</taxon>
        <taxon>Intramacronucleata</taxon>
        <taxon>Spirotrichea</taxon>
        <taxon>Hypotrichia</taxon>
        <taxon>Euplotida</taxon>
        <taxon>Euplotidae</taxon>
        <taxon>Euplotes</taxon>
    </lineage>
</organism>
<proteinExistence type="predicted"/>
<dbReference type="GO" id="GO:0003677">
    <property type="term" value="F:DNA binding"/>
    <property type="evidence" value="ECO:0007669"/>
    <property type="project" value="InterPro"/>
</dbReference>
<name>A0A7S3J000_9SPIT</name>
<accession>A0A7S3J000</accession>
<protein>
    <submittedName>
        <fullName evidence="1">Uncharacterized protein</fullName>
    </submittedName>
</protein>
<evidence type="ECO:0000313" key="1">
    <source>
        <dbReference type="EMBL" id="CAE0342148.1"/>
    </source>
</evidence>
<dbReference type="SUPFAM" id="SSF54171">
    <property type="entry name" value="DNA-binding domain"/>
    <property type="match status" value="1"/>
</dbReference>
<dbReference type="GO" id="GO:0003700">
    <property type="term" value="F:DNA-binding transcription factor activity"/>
    <property type="evidence" value="ECO:0007669"/>
    <property type="project" value="InterPro"/>
</dbReference>
<sequence length="148" mass="16720">MPAYGQFTAYSKGAKCIEVQDFEENIETLLSLLSSQLGSVTYFSVAKKKSQACKRKIVSKRRSQYTGVTKNSSNYQALIVINGKKTYVGSYTQEILAAITFDFYSMLLHNKKAMTNFSYTADDVLKMVENFRAHGNKFNPYDFVGVQN</sequence>
<gene>
    <name evidence="1" type="ORF">EHAR0213_LOCUS1055</name>
</gene>
<reference evidence="1" key="1">
    <citation type="submission" date="2021-01" db="EMBL/GenBank/DDBJ databases">
        <authorList>
            <person name="Corre E."/>
            <person name="Pelletier E."/>
            <person name="Niang G."/>
            <person name="Scheremetjew M."/>
            <person name="Finn R."/>
            <person name="Kale V."/>
            <person name="Holt S."/>
            <person name="Cochrane G."/>
            <person name="Meng A."/>
            <person name="Brown T."/>
            <person name="Cohen L."/>
        </authorList>
    </citation>
    <scope>NUCLEOTIDE SEQUENCE</scope>
    <source>
        <strain evidence="1">FSP1.4</strain>
    </source>
</reference>